<evidence type="ECO:0000256" key="2">
    <source>
        <dbReference type="ARBA" id="ARBA00022448"/>
    </source>
</evidence>
<evidence type="ECO:0000313" key="5">
    <source>
        <dbReference type="Proteomes" id="UP000011546"/>
    </source>
</evidence>
<dbReference type="Proteomes" id="UP000011546">
    <property type="component" value="Unassembled WGS sequence"/>
</dbReference>
<dbReference type="PANTHER" id="PTHR43649">
    <property type="entry name" value="ARABINOSE-BINDING PROTEIN-RELATED"/>
    <property type="match status" value="1"/>
</dbReference>
<dbReference type="PANTHER" id="PTHR43649:SF34">
    <property type="entry name" value="ABC TRANSPORTER PERIPLASMIC-BINDING PROTEIN YCJN-RELATED"/>
    <property type="match status" value="1"/>
</dbReference>
<proteinExistence type="inferred from homology"/>
<comment type="similarity">
    <text evidence="1">Belongs to the bacterial solute-binding protein 1 family.</text>
</comment>
<name>M0PMU6_9EURY</name>
<evidence type="ECO:0000313" key="4">
    <source>
        <dbReference type="EMBL" id="EMA70060.1"/>
    </source>
</evidence>
<reference evidence="4 5" key="1">
    <citation type="journal article" date="2014" name="PLoS Genet.">
        <title>Phylogenetically driven sequencing of extremely halophilic archaea reveals strategies for static and dynamic osmo-response.</title>
        <authorList>
            <person name="Becker E.A."/>
            <person name="Seitzer P.M."/>
            <person name="Tritt A."/>
            <person name="Larsen D."/>
            <person name="Krusor M."/>
            <person name="Yao A.I."/>
            <person name="Wu D."/>
            <person name="Madern D."/>
            <person name="Eisen J.A."/>
            <person name="Darling A.E."/>
            <person name="Facciotti M.T."/>
        </authorList>
    </citation>
    <scope>NUCLEOTIDE SEQUENCE [LARGE SCALE GENOMIC DNA]</scope>
    <source>
        <strain evidence="4 5">JCM 14978</strain>
    </source>
</reference>
<protein>
    <submittedName>
        <fullName evidence="4">Extracellular solute-binding protein</fullName>
    </submittedName>
</protein>
<dbReference type="EMBL" id="AOJH01000006">
    <property type="protein sequence ID" value="EMA70060.1"/>
    <property type="molecule type" value="Genomic_DNA"/>
</dbReference>
<keyword evidence="5" id="KW-1185">Reference proteome</keyword>
<dbReference type="AlphaFoldDB" id="M0PMU6"/>
<dbReference type="Pfam" id="PF13416">
    <property type="entry name" value="SBP_bac_8"/>
    <property type="match status" value="1"/>
</dbReference>
<dbReference type="InterPro" id="IPR006059">
    <property type="entry name" value="SBP"/>
</dbReference>
<dbReference type="InterPro" id="IPR050490">
    <property type="entry name" value="Bact_solute-bd_prot1"/>
</dbReference>
<accession>M0PMU6</accession>
<dbReference type="SUPFAM" id="SSF53850">
    <property type="entry name" value="Periplasmic binding protein-like II"/>
    <property type="match status" value="1"/>
</dbReference>
<evidence type="ECO:0000256" key="3">
    <source>
        <dbReference type="ARBA" id="ARBA00022729"/>
    </source>
</evidence>
<dbReference type="STRING" id="1230456.C468_00955"/>
<gene>
    <name evidence="4" type="ORF">C468_00955</name>
</gene>
<keyword evidence="3" id="KW-0732">Signal</keyword>
<dbReference type="Gene3D" id="3.40.190.10">
    <property type="entry name" value="Periplasmic binding protein-like II"/>
    <property type="match status" value="1"/>
</dbReference>
<sequence length="407" mass="45742">MTLLHFETNQDRRDAITEIAEPWEEETGVELNQRAIAEADLPTEIGSSAAAGTLPGTAELSNRALFSGRGVVSREDPTQVVQSIGEDAFYDRALQFVNDGQGNYLGVPLYVWTQTIPYSEDYRQENDLPVPNTWEGFETFAEAANDPDNNQYGCLLASDQSQFTTQTFQMFALSNDAHVFDTDGNIVFDDDAMVEALEFYGRMCRDYNPPGDMGAGDVGPIWNDRQVYLYSSNIISIYFETAFQAETTEDLDYYDFAALLDGPEKETTFGEVVSTTTFNVDAGTRRASRSFQEHFQSTEGGVESPYISFLHLQPALFNPPRPDIMESDAFRDQEIIQRFRDEWIDEVIPNAIENMERFGRRGEEVFPEIGDITGNFLITDAVRSVIDGDDPETVASETADEMRDLIE</sequence>
<evidence type="ECO:0000256" key="1">
    <source>
        <dbReference type="ARBA" id="ARBA00008520"/>
    </source>
</evidence>
<comment type="caution">
    <text evidence="4">The sequence shown here is derived from an EMBL/GenBank/DDBJ whole genome shotgun (WGS) entry which is preliminary data.</text>
</comment>
<keyword evidence="2" id="KW-0813">Transport</keyword>
<organism evidence="4 5">
    <name type="scientific">Halorubrum kocurii JCM 14978</name>
    <dbReference type="NCBI Taxonomy" id="1230456"/>
    <lineage>
        <taxon>Archaea</taxon>
        <taxon>Methanobacteriati</taxon>
        <taxon>Methanobacteriota</taxon>
        <taxon>Stenosarchaea group</taxon>
        <taxon>Halobacteria</taxon>
        <taxon>Halobacteriales</taxon>
        <taxon>Haloferacaceae</taxon>
        <taxon>Halorubrum</taxon>
    </lineage>
</organism>
<dbReference type="PATRIC" id="fig|1230456.3.peg.176"/>